<feature type="domain" description="Importin N-terminal" evidence="9">
    <location>
        <begin position="30"/>
        <end position="96"/>
    </location>
</feature>
<dbReference type="InterPro" id="IPR040122">
    <property type="entry name" value="Importin_beta"/>
</dbReference>
<evidence type="ECO:0000256" key="6">
    <source>
        <dbReference type="ARBA" id="ARBA00022927"/>
    </source>
</evidence>
<comment type="subcellular location">
    <subcellularLocation>
        <location evidence="2">Cytoplasm</location>
    </subcellularLocation>
    <subcellularLocation>
        <location evidence="1">Nucleus</location>
    </subcellularLocation>
</comment>
<dbReference type="Proteomes" id="UP000789595">
    <property type="component" value="Unassembled WGS sequence"/>
</dbReference>
<reference evidence="11" key="2">
    <citation type="submission" date="2021-11" db="EMBL/GenBank/DDBJ databases">
        <authorList>
            <consortium name="Genoscope - CEA"/>
            <person name="William W."/>
        </authorList>
    </citation>
    <scope>NUCLEOTIDE SEQUENCE</scope>
</reference>
<dbReference type="GO" id="GO:0006606">
    <property type="term" value="P:protein import into nucleus"/>
    <property type="evidence" value="ECO:0007669"/>
    <property type="project" value="InterPro"/>
</dbReference>
<evidence type="ECO:0000256" key="4">
    <source>
        <dbReference type="ARBA" id="ARBA00022490"/>
    </source>
</evidence>
<evidence type="ECO:0000313" key="12">
    <source>
        <dbReference type="Proteomes" id="UP000789595"/>
    </source>
</evidence>
<dbReference type="InterPro" id="IPR057672">
    <property type="entry name" value="TPR_IPO4/5"/>
</dbReference>
<evidence type="ECO:0000256" key="1">
    <source>
        <dbReference type="ARBA" id="ARBA00004123"/>
    </source>
</evidence>
<dbReference type="SUPFAM" id="SSF48371">
    <property type="entry name" value="ARM repeat"/>
    <property type="match status" value="2"/>
</dbReference>
<dbReference type="PANTHER" id="PTHR10527">
    <property type="entry name" value="IMPORTIN BETA"/>
    <property type="match status" value="1"/>
</dbReference>
<evidence type="ECO:0000256" key="7">
    <source>
        <dbReference type="ARBA" id="ARBA00023242"/>
    </source>
</evidence>
<evidence type="ECO:0000313" key="10">
    <source>
        <dbReference type="EMBL" id="CAE0696048.1"/>
    </source>
</evidence>
<evidence type="ECO:0000259" key="9">
    <source>
        <dbReference type="PROSITE" id="PS50166"/>
    </source>
</evidence>
<dbReference type="Pfam" id="PF25780">
    <property type="entry name" value="TPR_IPO5"/>
    <property type="match status" value="1"/>
</dbReference>
<dbReference type="SMART" id="SM00913">
    <property type="entry name" value="IBN_N"/>
    <property type="match status" value="1"/>
</dbReference>
<dbReference type="GO" id="GO:0031267">
    <property type="term" value="F:small GTPase binding"/>
    <property type="evidence" value="ECO:0007669"/>
    <property type="project" value="InterPro"/>
</dbReference>
<sequence>MAVALGQNDQQLGEILAALTAPDTTRIKQAEDALKPVLKRPESVGLLTTQVSRSENPAVRQIAAVILRKKIGKLWKKVKKNARERTKGLLLERLASEPERAVRKSVAALASALAKILLPSNKWPELLQFISQCATHADWNHRELAYILLVQLSETVATALAPELPRLAGLFQTALQDQERPVAVAALRACCAFVQTLSTDDEALLFRDLVPPMVAVARQAALAKDDNVLRQFFDCFSELAQTPVPVLTPHITTVVSLSLEVMKASDDDLERTTRDGAASVVGCIAEWKPKLLGKANLVTPVVHACCEIMVRADASAKSGGGAGALFVSTPLQRLRQEEKALAQAARVAQGLVGGDDDDSDDEAYEGPSSQELAQTTLDQIALHVPHKWSLEPSLGLAFQCLDAPDDSTRRAGAAAVGVVAEGFQDPLREHHLGSVLAKLAQAAQKATDAPTRECLCFAYGQLAEHCQPEIIGHSNAVIPVVFEFLNDQRAAVVGTACYVLETFCESMDSDQLQPLLEPLMCRLVPLLDHRLLGIREMAAAAVGSAAVAASDKFGPYLEGTAPRLAAMVELGEERAWELRGRSLEALGHVALAVGNGKFAPYRDTALRAAAANLELDSTELAEYSYGFFANCAKVMRSDFGPLLPQLVPHLLDVAARKDAASFDFAEDDDEEGGGFNAAFLDEGDDGDQWEDDEGEESDDDSLAGQAVVTVRTAMMNVKRASIVALGNLAEYTEGLFAPHLDSALQCLKVLVDYFHHEIRERAAIALQQLVHGACLAHGGPARDPSYAAPPNDEKEPKAINWTKGSDEPVLPPQLAVYVQDCVGLLLRLIAEDTAKSVAAVACESLNELIQDAGPSSFMSRLPQLLEALILLANGKAPCQTLLGDDDDHDEDDDDDHDNVLMDNVADLCGGVAKVAGARLGTEATDAMFRAFARYAQPSRSASDRAMALGCFAELCVELPPELAADRHFGTLQPLFASACGDQHANVARNAAFGLGALCERAPANAKPHLQGALHALFPLVQRADNSKAERQAQDAAASDNALASMFRVCAADVQSAPVDQVLGLVLPRLPLQEDAGENSTCAQFFIDLAVQGHPAIQAHAASIRTALQKMLSEEKLDDAAVAEQARGLLGRLGG</sequence>
<keyword evidence="6" id="KW-0653">Protein transport</keyword>
<keyword evidence="5" id="KW-0677">Repeat</keyword>
<dbReference type="OrthoDB" id="7862313at2759"/>
<dbReference type="EMBL" id="CAKKNE010000006">
    <property type="protein sequence ID" value="CAH0378659.1"/>
    <property type="molecule type" value="Genomic_DNA"/>
</dbReference>
<name>A0A7S3ZW75_9STRA</name>
<evidence type="ECO:0000256" key="8">
    <source>
        <dbReference type="SAM" id="MobiDB-lite"/>
    </source>
</evidence>
<dbReference type="AlphaFoldDB" id="A0A7S3ZW75"/>
<proteinExistence type="predicted"/>
<evidence type="ECO:0000256" key="3">
    <source>
        <dbReference type="ARBA" id="ARBA00022448"/>
    </source>
</evidence>
<protein>
    <recommendedName>
        <fullName evidence="9">Importin N-terminal domain-containing protein</fullName>
    </recommendedName>
</protein>
<accession>A0A7S3ZW75</accession>
<dbReference type="InterPro" id="IPR011989">
    <property type="entry name" value="ARM-like"/>
</dbReference>
<dbReference type="EMBL" id="HBIW01013376">
    <property type="protein sequence ID" value="CAE0696048.1"/>
    <property type="molecule type" value="Transcribed_RNA"/>
</dbReference>
<evidence type="ECO:0000256" key="5">
    <source>
        <dbReference type="ARBA" id="ARBA00022737"/>
    </source>
</evidence>
<dbReference type="InterPro" id="IPR001494">
    <property type="entry name" value="Importin-beta_N"/>
</dbReference>
<feature type="compositionally biased region" description="Acidic residues" evidence="8">
    <location>
        <begin position="354"/>
        <end position="364"/>
    </location>
</feature>
<evidence type="ECO:0000256" key="2">
    <source>
        <dbReference type="ARBA" id="ARBA00004496"/>
    </source>
</evidence>
<evidence type="ECO:0000313" key="11">
    <source>
        <dbReference type="EMBL" id="CAH0378659.1"/>
    </source>
</evidence>
<keyword evidence="7" id="KW-0539">Nucleus</keyword>
<dbReference type="GO" id="GO:0005737">
    <property type="term" value="C:cytoplasm"/>
    <property type="evidence" value="ECO:0007669"/>
    <property type="project" value="UniProtKB-SubCell"/>
</dbReference>
<feature type="compositionally biased region" description="Acidic residues" evidence="8">
    <location>
        <begin position="681"/>
        <end position="701"/>
    </location>
</feature>
<keyword evidence="3" id="KW-0813">Transport</keyword>
<keyword evidence="4" id="KW-0963">Cytoplasm</keyword>
<dbReference type="PROSITE" id="PS50166">
    <property type="entry name" value="IMPORTIN_B_NT"/>
    <property type="match status" value="1"/>
</dbReference>
<dbReference type="Pfam" id="PF03810">
    <property type="entry name" value="IBN_N"/>
    <property type="match status" value="1"/>
</dbReference>
<gene>
    <name evidence="10" type="ORF">PCAL00307_LOCUS11484</name>
    <name evidence="11" type="ORF">PECAL_6P02550</name>
</gene>
<feature type="region of interest" description="Disordered" evidence="8">
    <location>
        <begin position="351"/>
        <end position="370"/>
    </location>
</feature>
<organism evidence="10">
    <name type="scientific">Pelagomonas calceolata</name>
    <dbReference type="NCBI Taxonomy" id="35677"/>
    <lineage>
        <taxon>Eukaryota</taxon>
        <taxon>Sar</taxon>
        <taxon>Stramenopiles</taxon>
        <taxon>Ochrophyta</taxon>
        <taxon>Pelagophyceae</taxon>
        <taxon>Pelagomonadales</taxon>
        <taxon>Pelagomonadaceae</taxon>
        <taxon>Pelagomonas</taxon>
    </lineage>
</organism>
<reference evidence="10" key="1">
    <citation type="submission" date="2021-01" db="EMBL/GenBank/DDBJ databases">
        <authorList>
            <person name="Corre E."/>
            <person name="Pelletier E."/>
            <person name="Niang G."/>
            <person name="Scheremetjew M."/>
            <person name="Finn R."/>
            <person name="Kale V."/>
            <person name="Holt S."/>
            <person name="Cochrane G."/>
            <person name="Meng A."/>
            <person name="Brown T."/>
            <person name="Cohen L."/>
        </authorList>
    </citation>
    <scope>NUCLEOTIDE SEQUENCE</scope>
    <source>
        <strain evidence="10">CCMP1756</strain>
    </source>
</reference>
<keyword evidence="12" id="KW-1185">Reference proteome</keyword>
<feature type="region of interest" description="Disordered" evidence="8">
    <location>
        <begin position="666"/>
        <end position="702"/>
    </location>
</feature>
<dbReference type="InterPro" id="IPR016024">
    <property type="entry name" value="ARM-type_fold"/>
</dbReference>
<dbReference type="Gene3D" id="1.25.10.10">
    <property type="entry name" value="Leucine-rich Repeat Variant"/>
    <property type="match status" value="1"/>
</dbReference>